<protein>
    <submittedName>
        <fullName evidence="1">Uncharacterized protein</fullName>
    </submittedName>
</protein>
<evidence type="ECO:0000313" key="1">
    <source>
        <dbReference type="EMBL" id="PON49678.1"/>
    </source>
</evidence>
<evidence type="ECO:0000313" key="2">
    <source>
        <dbReference type="Proteomes" id="UP000237105"/>
    </source>
</evidence>
<reference evidence="2" key="1">
    <citation type="submission" date="2016-06" db="EMBL/GenBank/DDBJ databases">
        <title>Parallel loss of symbiosis genes in relatives of nitrogen-fixing non-legume Parasponia.</title>
        <authorList>
            <person name="Van Velzen R."/>
            <person name="Holmer R."/>
            <person name="Bu F."/>
            <person name="Rutten L."/>
            <person name="Van Zeijl A."/>
            <person name="Liu W."/>
            <person name="Santuari L."/>
            <person name="Cao Q."/>
            <person name="Sharma T."/>
            <person name="Shen D."/>
            <person name="Roswanjaya Y."/>
            <person name="Wardhani T."/>
            <person name="Kalhor M.S."/>
            <person name="Jansen J."/>
            <person name="Van den Hoogen J."/>
            <person name="Gungor B."/>
            <person name="Hartog M."/>
            <person name="Hontelez J."/>
            <person name="Verver J."/>
            <person name="Yang W.-C."/>
            <person name="Schijlen E."/>
            <person name="Repin R."/>
            <person name="Schilthuizen M."/>
            <person name="Schranz E."/>
            <person name="Heidstra R."/>
            <person name="Miyata K."/>
            <person name="Fedorova E."/>
            <person name="Kohlen W."/>
            <person name="Bisseling T."/>
            <person name="Smit S."/>
            <person name="Geurts R."/>
        </authorList>
    </citation>
    <scope>NUCLEOTIDE SEQUENCE [LARGE SCALE GENOMIC DNA]</scope>
    <source>
        <strain evidence="2">cv. WU1-14</strain>
    </source>
</reference>
<dbReference type="AlphaFoldDB" id="A0A2P5BLL5"/>
<dbReference type="OrthoDB" id="10615003at2759"/>
<dbReference type="EMBL" id="JXTB01000256">
    <property type="protein sequence ID" value="PON49678.1"/>
    <property type="molecule type" value="Genomic_DNA"/>
</dbReference>
<dbReference type="Proteomes" id="UP000237105">
    <property type="component" value="Unassembled WGS sequence"/>
</dbReference>
<name>A0A2P5BLL5_PARAD</name>
<gene>
    <name evidence="1" type="ORF">PanWU01x14_228420</name>
</gene>
<organism evidence="1 2">
    <name type="scientific">Parasponia andersonii</name>
    <name type="common">Sponia andersonii</name>
    <dbReference type="NCBI Taxonomy" id="3476"/>
    <lineage>
        <taxon>Eukaryota</taxon>
        <taxon>Viridiplantae</taxon>
        <taxon>Streptophyta</taxon>
        <taxon>Embryophyta</taxon>
        <taxon>Tracheophyta</taxon>
        <taxon>Spermatophyta</taxon>
        <taxon>Magnoliopsida</taxon>
        <taxon>eudicotyledons</taxon>
        <taxon>Gunneridae</taxon>
        <taxon>Pentapetalae</taxon>
        <taxon>rosids</taxon>
        <taxon>fabids</taxon>
        <taxon>Rosales</taxon>
        <taxon>Cannabaceae</taxon>
        <taxon>Parasponia</taxon>
    </lineage>
</organism>
<keyword evidence="2" id="KW-1185">Reference proteome</keyword>
<sequence length="143" mass="17026">MTNLPPKRETVIHSRVCLTQFWLTITMTIKTPKRKKESIGRDISRQIKERNYGAKPRILLGANWSFANFPNKIIRIIFKFKFGLNKDFRKMRTKVKILRTKMKKHLKQGFKYKSESPLIEGHMSPHFLSFSLYYPEYFSLNSP</sequence>
<comment type="caution">
    <text evidence="1">The sequence shown here is derived from an EMBL/GenBank/DDBJ whole genome shotgun (WGS) entry which is preliminary data.</text>
</comment>
<proteinExistence type="predicted"/>
<accession>A0A2P5BLL5</accession>